<dbReference type="Proteomes" id="UP000485058">
    <property type="component" value="Unassembled WGS sequence"/>
</dbReference>
<dbReference type="Gene3D" id="1.20.58.530">
    <property type="match status" value="1"/>
</dbReference>
<dbReference type="GO" id="GO:0000146">
    <property type="term" value="F:microfilament motor activity"/>
    <property type="evidence" value="ECO:0007669"/>
    <property type="project" value="TreeGrafter"/>
</dbReference>
<dbReference type="EMBL" id="BLLF01000019">
    <property type="protein sequence ID" value="GFH06027.1"/>
    <property type="molecule type" value="Genomic_DNA"/>
</dbReference>
<evidence type="ECO:0000256" key="5">
    <source>
        <dbReference type="ARBA" id="ARBA00023203"/>
    </source>
</evidence>
<feature type="non-terminal residue" evidence="8">
    <location>
        <position position="1"/>
    </location>
</feature>
<evidence type="ECO:0000259" key="7">
    <source>
        <dbReference type="PROSITE" id="PS51456"/>
    </source>
</evidence>
<keyword evidence="5 6" id="KW-0009">Actin-binding</keyword>
<evidence type="ECO:0000313" key="8">
    <source>
        <dbReference type="EMBL" id="GFH06027.1"/>
    </source>
</evidence>
<proteinExistence type="inferred from homology"/>
<dbReference type="PANTHER" id="PTHR13140">
    <property type="entry name" value="MYOSIN"/>
    <property type="match status" value="1"/>
</dbReference>
<evidence type="ECO:0000256" key="4">
    <source>
        <dbReference type="ARBA" id="ARBA00023175"/>
    </source>
</evidence>
<name>A0A699Y763_HAELA</name>
<dbReference type="SUPFAM" id="SSF52540">
    <property type="entry name" value="P-loop containing nucleoside triphosphate hydrolases"/>
    <property type="match status" value="1"/>
</dbReference>
<dbReference type="Gene3D" id="1.10.10.820">
    <property type="match status" value="1"/>
</dbReference>
<dbReference type="PRINTS" id="PR00193">
    <property type="entry name" value="MYOSINHEAVY"/>
</dbReference>
<dbReference type="InterPro" id="IPR027417">
    <property type="entry name" value="P-loop_NTPase"/>
</dbReference>
<dbReference type="CDD" id="cd00124">
    <property type="entry name" value="MYSc"/>
    <property type="match status" value="1"/>
</dbReference>
<gene>
    <name evidence="8" type="ORF">HaLaN_00587</name>
</gene>
<feature type="domain" description="Myosin motor" evidence="7">
    <location>
        <begin position="71"/>
        <end position="690"/>
    </location>
</feature>
<dbReference type="GO" id="GO:0051015">
    <property type="term" value="F:actin filament binding"/>
    <property type="evidence" value="ECO:0007669"/>
    <property type="project" value="TreeGrafter"/>
</dbReference>
<dbReference type="FunFam" id="1.10.10.820:FF:000001">
    <property type="entry name" value="Myosin heavy chain"/>
    <property type="match status" value="1"/>
</dbReference>
<evidence type="ECO:0000313" key="9">
    <source>
        <dbReference type="Proteomes" id="UP000485058"/>
    </source>
</evidence>
<keyword evidence="3 6" id="KW-0518">Myosin</keyword>
<dbReference type="PROSITE" id="PS51456">
    <property type="entry name" value="MYOSIN_MOTOR"/>
    <property type="match status" value="1"/>
</dbReference>
<reference evidence="8 9" key="1">
    <citation type="submission" date="2020-02" db="EMBL/GenBank/DDBJ databases">
        <title>Draft genome sequence of Haematococcus lacustris strain NIES-144.</title>
        <authorList>
            <person name="Morimoto D."/>
            <person name="Nakagawa S."/>
            <person name="Yoshida T."/>
            <person name="Sawayama S."/>
        </authorList>
    </citation>
    <scope>NUCLEOTIDE SEQUENCE [LARGE SCALE GENOMIC DNA]</scope>
    <source>
        <strain evidence="8 9">NIES-144</strain>
    </source>
</reference>
<feature type="binding site" evidence="6">
    <location>
        <begin position="169"/>
        <end position="176"/>
    </location>
    <ligand>
        <name>ATP</name>
        <dbReference type="ChEBI" id="CHEBI:30616"/>
    </ligand>
</feature>
<dbReference type="AlphaFoldDB" id="A0A699Y763"/>
<organism evidence="8 9">
    <name type="scientific">Haematococcus lacustris</name>
    <name type="common">Green alga</name>
    <name type="synonym">Haematococcus pluvialis</name>
    <dbReference type="NCBI Taxonomy" id="44745"/>
    <lineage>
        <taxon>Eukaryota</taxon>
        <taxon>Viridiplantae</taxon>
        <taxon>Chlorophyta</taxon>
        <taxon>core chlorophytes</taxon>
        <taxon>Chlorophyceae</taxon>
        <taxon>CS clade</taxon>
        <taxon>Chlamydomonadales</taxon>
        <taxon>Haematococcaceae</taxon>
        <taxon>Haematococcus</taxon>
    </lineage>
</organism>
<dbReference type="GO" id="GO:0016459">
    <property type="term" value="C:myosin complex"/>
    <property type="evidence" value="ECO:0007669"/>
    <property type="project" value="UniProtKB-KW"/>
</dbReference>
<keyword evidence="2 6" id="KW-0067">ATP-binding</keyword>
<accession>A0A699Y763</accession>
<sequence length="690" mass="74623">MSHLASNITDTGEGLTKGSLVWVRSSSSVSWQAGELRGLEGSTAQVWLKATGVVATFEASAVLPANPTIQEAIPDLTHLSYLNEPGILCNLGRRYAEDAIYTFAGPVLIALNPCKALPLYTTEVANTYKAGARDVVQAASLAPHIYLVAANAFRRMAREHASQSLIVNGESGAGKTETTKKAMQYFATLAGGTGVEGQVLETNPILEAFGNAKTLRNHNSSRFGKLIQIHFNSSLHICGACIKTYLLEKSRVVKQLPGERSYHIFYQLVRGASPSMRAALGLPTHPRSFAFLAASGCTDIEGVDDAAEFQAVCEALGDVGIDSQLQASLFQLLAGVLWLGNLQFEADPTDLGNDATLLVEDTASQAVCGLLGVSHASLSAALTQRRIVTPSEVVTKLLNEEESKDCRDALAKALYAAAFDWIVSRINLKLDTGKKGSGLSISILDIYGFEQFTTNSFEQLCINYANERLQQQFTRHLFGLEQQEYEMEGIDWTKVEFVDNQECVDAVEQVPPRGLGVLSVLDAQCRFPKATDATFLTTLKMLAWAAAAAVRVQEALSGHTRFSVSSRTPREFTILHYAGSVSYDSEGFLDKNKDTLNADLVELLVGADVSVSPLVPSLGRALKEEAEANIRRGGQTVGSRFAQQLRDLVQDLDTTGLHFVRCIKPNAALKPGKGSNLISSRCSSPSHWEQ</sequence>
<keyword evidence="4 6" id="KW-0505">Motor protein</keyword>
<evidence type="ECO:0000256" key="1">
    <source>
        <dbReference type="ARBA" id="ARBA00022741"/>
    </source>
</evidence>
<evidence type="ECO:0000256" key="2">
    <source>
        <dbReference type="ARBA" id="ARBA00022840"/>
    </source>
</evidence>
<comment type="caution">
    <text evidence="8">The sequence shown here is derived from an EMBL/GenBank/DDBJ whole genome shotgun (WGS) entry which is preliminary data.</text>
</comment>
<dbReference type="GO" id="GO:0030048">
    <property type="term" value="P:actin filament-based movement"/>
    <property type="evidence" value="ECO:0007669"/>
    <property type="project" value="UniProtKB-ARBA"/>
</dbReference>
<dbReference type="Pfam" id="PF00063">
    <property type="entry name" value="Myosin_head"/>
    <property type="match status" value="1"/>
</dbReference>
<dbReference type="InterPro" id="IPR036961">
    <property type="entry name" value="Kinesin_motor_dom_sf"/>
</dbReference>
<dbReference type="PANTHER" id="PTHR13140:SF706">
    <property type="entry name" value="DILUTE CLASS UNCONVENTIONAL MYOSIN, ISOFORM C"/>
    <property type="match status" value="1"/>
</dbReference>
<dbReference type="GO" id="GO:0005524">
    <property type="term" value="F:ATP binding"/>
    <property type="evidence" value="ECO:0007669"/>
    <property type="project" value="UniProtKB-UniRule"/>
</dbReference>
<dbReference type="InterPro" id="IPR001609">
    <property type="entry name" value="Myosin_head_motor_dom-like"/>
</dbReference>
<dbReference type="Gene3D" id="3.40.850.10">
    <property type="entry name" value="Kinesin motor domain"/>
    <property type="match status" value="1"/>
</dbReference>
<keyword evidence="1 6" id="KW-0547">Nucleotide-binding</keyword>
<evidence type="ECO:0000256" key="6">
    <source>
        <dbReference type="PROSITE-ProRule" id="PRU00782"/>
    </source>
</evidence>
<keyword evidence="9" id="KW-1185">Reference proteome</keyword>
<dbReference type="Gene3D" id="1.20.120.720">
    <property type="entry name" value="Myosin VI head, motor domain, U50 subdomain"/>
    <property type="match status" value="1"/>
</dbReference>
<comment type="caution">
    <text evidence="6">Lacks conserved residue(s) required for the propagation of feature annotation.</text>
</comment>
<comment type="similarity">
    <text evidence="6">Belongs to the TRAFAC class myosin-kinesin ATPase superfamily. Myosin family.</text>
</comment>
<dbReference type="SMART" id="SM00242">
    <property type="entry name" value="MYSc"/>
    <property type="match status" value="1"/>
</dbReference>
<dbReference type="GO" id="GO:0016020">
    <property type="term" value="C:membrane"/>
    <property type="evidence" value="ECO:0007669"/>
    <property type="project" value="TreeGrafter"/>
</dbReference>
<protein>
    <submittedName>
        <fullName evidence="8">Myosin motor domain-containing protein</fullName>
    </submittedName>
</protein>
<dbReference type="GO" id="GO:0005737">
    <property type="term" value="C:cytoplasm"/>
    <property type="evidence" value="ECO:0007669"/>
    <property type="project" value="TreeGrafter"/>
</dbReference>
<dbReference type="GO" id="GO:0007015">
    <property type="term" value="P:actin filament organization"/>
    <property type="evidence" value="ECO:0007669"/>
    <property type="project" value="TreeGrafter"/>
</dbReference>
<evidence type="ECO:0000256" key="3">
    <source>
        <dbReference type="ARBA" id="ARBA00023123"/>
    </source>
</evidence>